<sequence>RLAARFGPYDQVPGGLSPPDHRPCWAHHGGTEM</sequence>
<accession>A0A6J4LKH6</accession>
<evidence type="ECO:0000313" key="2">
    <source>
        <dbReference type="EMBL" id="CAA9335601.1"/>
    </source>
</evidence>
<feature type="non-terminal residue" evidence="2">
    <location>
        <position position="33"/>
    </location>
</feature>
<feature type="compositionally biased region" description="Basic and acidic residues" evidence="1">
    <location>
        <begin position="19"/>
        <end position="33"/>
    </location>
</feature>
<gene>
    <name evidence="2" type="ORF">AVDCRST_MAG68-2661</name>
</gene>
<feature type="region of interest" description="Disordered" evidence="1">
    <location>
        <begin position="1"/>
        <end position="33"/>
    </location>
</feature>
<protein>
    <submittedName>
        <fullName evidence="2">Uncharacterized protein</fullName>
    </submittedName>
</protein>
<name>A0A6J4LKH6_9BACT</name>
<feature type="non-terminal residue" evidence="2">
    <location>
        <position position="1"/>
    </location>
</feature>
<dbReference type="AlphaFoldDB" id="A0A6J4LKH6"/>
<proteinExistence type="predicted"/>
<reference evidence="2" key="1">
    <citation type="submission" date="2020-02" db="EMBL/GenBank/DDBJ databases">
        <authorList>
            <person name="Meier V. D."/>
        </authorList>
    </citation>
    <scope>NUCLEOTIDE SEQUENCE</scope>
    <source>
        <strain evidence="2">AVDCRST_MAG68</strain>
    </source>
</reference>
<evidence type="ECO:0000256" key="1">
    <source>
        <dbReference type="SAM" id="MobiDB-lite"/>
    </source>
</evidence>
<organism evidence="2">
    <name type="scientific">uncultured Gemmatimonadota bacterium</name>
    <dbReference type="NCBI Taxonomy" id="203437"/>
    <lineage>
        <taxon>Bacteria</taxon>
        <taxon>Pseudomonadati</taxon>
        <taxon>Gemmatimonadota</taxon>
        <taxon>environmental samples</taxon>
    </lineage>
</organism>
<dbReference type="EMBL" id="CADCTW010000132">
    <property type="protein sequence ID" value="CAA9335601.1"/>
    <property type="molecule type" value="Genomic_DNA"/>
</dbReference>